<dbReference type="EMBL" id="JBHUFB010000013">
    <property type="protein sequence ID" value="MFD1814334.1"/>
    <property type="molecule type" value="Genomic_DNA"/>
</dbReference>
<dbReference type="Proteomes" id="UP001597286">
    <property type="component" value="Unassembled WGS sequence"/>
</dbReference>
<gene>
    <name evidence="2" type="ORF">ACFSJG_19125</name>
</gene>
<evidence type="ECO:0000256" key="1">
    <source>
        <dbReference type="SAM" id="Phobius"/>
    </source>
</evidence>
<feature type="transmembrane region" description="Helical" evidence="1">
    <location>
        <begin position="167"/>
        <end position="187"/>
    </location>
</feature>
<evidence type="ECO:0000313" key="2">
    <source>
        <dbReference type="EMBL" id="MFD1814334.1"/>
    </source>
</evidence>
<keyword evidence="1" id="KW-0472">Membrane</keyword>
<proteinExistence type="predicted"/>
<name>A0ABW4P8R1_9NOCA</name>
<keyword evidence="1" id="KW-0812">Transmembrane</keyword>
<keyword evidence="3" id="KW-1185">Reference proteome</keyword>
<feature type="transmembrane region" description="Helical" evidence="1">
    <location>
        <begin position="79"/>
        <end position="97"/>
    </location>
</feature>
<feature type="transmembrane region" description="Helical" evidence="1">
    <location>
        <begin position="36"/>
        <end position="58"/>
    </location>
</feature>
<keyword evidence="1" id="KW-1133">Transmembrane helix</keyword>
<comment type="caution">
    <text evidence="2">The sequence shown here is derived from an EMBL/GenBank/DDBJ whole genome shotgun (WGS) entry which is preliminary data.</text>
</comment>
<organism evidence="2 3">
    <name type="scientific">Rhodococcus gannanensis</name>
    <dbReference type="NCBI Taxonomy" id="1960308"/>
    <lineage>
        <taxon>Bacteria</taxon>
        <taxon>Bacillati</taxon>
        <taxon>Actinomycetota</taxon>
        <taxon>Actinomycetes</taxon>
        <taxon>Mycobacteriales</taxon>
        <taxon>Nocardiaceae</taxon>
        <taxon>Rhodococcus</taxon>
    </lineage>
</organism>
<reference evidence="3" key="1">
    <citation type="journal article" date="2019" name="Int. J. Syst. Evol. Microbiol.">
        <title>The Global Catalogue of Microorganisms (GCM) 10K type strain sequencing project: providing services to taxonomists for standard genome sequencing and annotation.</title>
        <authorList>
            <consortium name="The Broad Institute Genomics Platform"/>
            <consortium name="The Broad Institute Genome Sequencing Center for Infectious Disease"/>
            <person name="Wu L."/>
            <person name="Ma J."/>
        </authorList>
    </citation>
    <scope>NUCLEOTIDE SEQUENCE [LARGE SCALE GENOMIC DNA]</scope>
    <source>
        <strain evidence="3">DT72</strain>
    </source>
</reference>
<evidence type="ECO:0008006" key="4">
    <source>
        <dbReference type="Google" id="ProtNLM"/>
    </source>
</evidence>
<sequence>MTTILAALGGWRVFVPVVIANAAIQAATTLPHDTPAAATTFVMLAGVSFLALVGAVVLSVAQADASVAGSRFRWPHPRLWAAGIAAVLIVAGSSLVLGPLPIVTGAVALAVLPALAGSAGAGAAFRSMPRRPLPTAALALVTLAATSLLAAIALLSGVFVAGVVSAVVTWLVAGSASALLLCAWSTLAKSRDGSPTP</sequence>
<accession>A0ABW4P8R1</accession>
<evidence type="ECO:0000313" key="3">
    <source>
        <dbReference type="Proteomes" id="UP001597286"/>
    </source>
</evidence>
<feature type="transmembrane region" description="Helical" evidence="1">
    <location>
        <begin position="103"/>
        <end position="125"/>
    </location>
</feature>
<dbReference type="RefSeq" id="WP_378486802.1">
    <property type="nucleotide sequence ID" value="NZ_JBHUFB010000013.1"/>
</dbReference>
<feature type="transmembrane region" description="Helical" evidence="1">
    <location>
        <begin position="137"/>
        <end position="161"/>
    </location>
</feature>
<protein>
    <recommendedName>
        <fullName evidence="4">ABC transporter permease</fullName>
    </recommendedName>
</protein>